<evidence type="ECO:0000256" key="6">
    <source>
        <dbReference type="SAM" id="Phobius"/>
    </source>
</evidence>
<dbReference type="Pfam" id="PF08592">
    <property type="entry name" value="Anthrone_oxy"/>
    <property type="match status" value="1"/>
</dbReference>
<keyword evidence="8" id="KW-1185">Reference proteome</keyword>
<reference evidence="7 8" key="1">
    <citation type="journal article" date="2018" name="Sci. Rep.">
        <title>Comparative genomics provides insights into the lifestyle and reveals functional heterogeneity of dark septate endophytic fungi.</title>
        <authorList>
            <person name="Knapp D.G."/>
            <person name="Nemeth J.B."/>
            <person name="Barry K."/>
            <person name="Hainaut M."/>
            <person name="Henrissat B."/>
            <person name="Johnson J."/>
            <person name="Kuo A."/>
            <person name="Lim J.H.P."/>
            <person name="Lipzen A."/>
            <person name="Nolan M."/>
            <person name="Ohm R.A."/>
            <person name="Tamas L."/>
            <person name="Grigoriev I.V."/>
            <person name="Spatafora J.W."/>
            <person name="Nagy L.G."/>
            <person name="Kovacs G.M."/>
        </authorList>
    </citation>
    <scope>NUCLEOTIDE SEQUENCE [LARGE SCALE GENOMIC DNA]</scope>
    <source>
        <strain evidence="7 8">DSE2036</strain>
    </source>
</reference>
<evidence type="ECO:0000256" key="5">
    <source>
        <dbReference type="ARBA" id="ARBA00034313"/>
    </source>
</evidence>
<keyword evidence="4 6" id="KW-0472">Membrane</keyword>
<evidence type="ECO:0000256" key="1">
    <source>
        <dbReference type="ARBA" id="ARBA00004141"/>
    </source>
</evidence>
<dbReference type="EMBL" id="KZ805639">
    <property type="protein sequence ID" value="PVH92855.1"/>
    <property type="molecule type" value="Genomic_DNA"/>
</dbReference>
<dbReference type="OrthoDB" id="3750842at2759"/>
<keyword evidence="2 6" id="KW-0812">Transmembrane</keyword>
<feature type="transmembrane region" description="Helical" evidence="6">
    <location>
        <begin position="68"/>
        <end position="89"/>
    </location>
</feature>
<sequence>MSDNVLVKFVAGTCIGFSFILVGNAITQTYMTVPALVVDFPKPGTAEHTSRARLIGKQWPLCWSVGNVFFRPISTFGIIGYGFSAYTLYREGPLARADWRWFAVAAALHLTTVVHSAINMQPINDKLEALAERTPEKELVQAEGIARRWASWNRVRLVTPVLAGGLALWQLIQ</sequence>
<dbReference type="InterPro" id="IPR013901">
    <property type="entry name" value="Anthrone_oxy"/>
</dbReference>
<protein>
    <recommendedName>
        <fullName evidence="9">DUF1772-domain-containing protein</fullName>
    </recommendedName>
</protein>
<organism evidence="7 8">
    <name type="scientific">Periconia macrospinosa</name>
    <dbReference type="NCBI Taxonomy" id="97972"/>
    <lineage>
        <taxon>Eukaryota</taxon>
        <taxon>Fungi</taxon>
        <taxon>Dikarya</taxon>
        <taxon>Ascomycota</taxon>
        <taxon>Pezizomycotina</taxon>
        <taxon>Dothideomycetes</taxon>
        <taxon>Pleosporomycetidae</taxon>
        <taxon>Pleosporales</taxon>
        <taxon>Massarineae</taxon>
        <taxon>Periconiaceae</taxon>
        <taxon>Periconia</taxon>
    </lineage>
</organism>
<comment type="similarity">
    <text evidence="5">Belongs to the anthrone oxygenase family.</text>
</comment>
<evidence type="ECO:0000256" key="3">
    <source>
        <dbReference type="ARBA" id="ARBA00022989"/>
    </source>
</evidence>
<accession>A0A2V1D4D8</accession>
<evidence type="ECO:0000256" key="2">
    <source>
        <dbReference type="ARBA" id="ARBA00022692"/>
    </source>
</evidence>
<proteinExistence type="inferred from homology"/>
<evidence type="ECO:0008006" key="9">
    <source>
        <dbReference type="Google" id="ProtNLM"/>
    </source>
</evidence>
<gene>
    <name evidence="7" type="ORF">DM02DRAFT_662547</name>
</gene>
<evidence type="ECO:0000256" key="4">
    <source>
        <dbReference type="ARBA" id="ARBA00023136"/>
    </source>
</evidence>
<keyword evidence="3 6" id="KW-1133">Transmembrane helix</keyword>
<comment type="subcellular location">
    <subcellularLocation>
        <location evidence="1">Membrane</location>
        <topology evidence="1">Multi-pass membrane protein</topology>
    </subcellularLocation>
</comment>
<dbReference type="PANTHER" id="PTHR35042:SF1">
    <property type="entry name" value="DUF1772-DOMAIN-CONTAINING PROTEIN"/>
    <property type="match status" value="1"/>
</dbReference>
<feature type="transmembrane region" description="Helical" evidence="6">
    <location>
        <begin position="6"/>
        <end position="26"/>
    </location>
</feature>
<feature type="transmembrane region" description="Helical" evidence="6">
    <location>
        <begin position="155"/>
        <end position="172"/>
    </location>
</feature>
<dbReference type="PANTHER" id="PTHR35042">
    <property type="entry name" value="ANTHRONE OXYGENASE ENCC"/>
    <property type="match status" value="1"/>
</dbReference>
<evidence type="ECO:0000313" key="8">
    <source>
        <dbReference type="Proteomes" id="UP000244855"/>
    </source>
</evidence>
<dbReference type="STRING" id="97972.A0A2V1D4D8"/>
<evidence type="ECO:0000313" key="7">
    <source>
        <dbReference type="EMBL" id="PVH92855.1"/>
    </source>
</evidence>
<dbReference type="GO" id="GO:0016020">
    <property type="term" value="C:membrane"/>
    <property type="evidence" value="ECO:0007669"/>
    <property type="project" value="UniProtKB-SubCell"/>
</dbReference>
<dbReference type="Proteomes" id="UP000244855">
    <property type="component" value="Unassembled WGS sequence"/>
</dbReference>
<dbReference type="AlphaFoldDB" id="A0A2V1D4D8"/>
<name>A0A2V1D4D8_9PLEO</name>